<dbReference type="Gene3D" id="2.120.10.80">
    <property type="entry name" value="Kelch-type beta propeller"/>
    <property type="match status" value="1"/>
</dbReference>
<keyword evidence="1" id="KW-0880">Kelch repeat</keyword>
<sequence>MTYSSFYIFAFLLNFIATFAFIPNGREFHSSVLIDKKLYFSGGNNNSFGRITNEFFYLDVSKPFITTDDISIPWFDLTNTSGPSKLYATTCIGGKNNDLIFIFGYGDNQSFVNQFDTSKQQWIDFTPVGNVPADKLFISCANFNNGLIAIFSGKKYYPININDNDNNIWIFNTLTLTWGLSNATNAPPPRYLYCAITLPDENILYIGGINLINSSKISFTQMNSLSLYNTTSDMWANMSTSGQPPPARVYFSATLTLDGRIIIFGGGLTILDQNFNETFGDLWILDIAKYHWSIENILNPITDLALIGILRH</sequence>
<keyword evidence="3" id="KW-0812">Transmembrane</keyword>
<dbReference type="Proteomes" id="UP000266673">
    <property type="component" value="Unassembled WGS sequence"/>
</dbReference>
<gene>
    <name evidence="4" type="ORF">C2G38_2194250</name>
</gene>
<evidence type="ECO:0000313" key="5">
    <source>
        <dbReference type="Proteomes" id="UP000266673"/>
    </source>
</evidence>
<dbReference type="OrthoDB" id="2363417at2759"/>
<dbReference type="AlphaFoldDB" id="A0A397UX48"/>
<evidence type="ECO:0000256" key="3">
    <source>
        <dbReference type="SAM" id="Phobius"/>
    </source>
</evidence>
<evidence type="ECO:0000256" key="1">
    <source>
        <dbReference type="ARBA" id="ARBA00022441"/>
    </source>
</evidence>
<keyword evidence="3" id="KW-0472">Membrane</keyword>
<keyword evidence="2" id="KW-0677">Repeat</keyword>
<dbReference type="InterPro" id="IPR015915">
    <property type="entry name" value="Kelch-typ_b-propeller"/>
</dbReference>
<dbReference type="PANTHER" id="PTHR46093:SF18">
    <property type="entry name" value="FIBRONECTIN TYPE-III DOMAIN-CONTAINING PROTEIN"/>
    <property type="match status" value="1"/>
</dbReference>
<protein>
    <recommendedName>
        <fullName evidence="6">Galactose oxidase</fullName>
    </recommendedName>
</protein>
<feature type="transmembrane region" description="Helical" evidence="3">
    <location>
        <begin position="6"/>
        <end position="22"/>
    </location>
</feature>
<accession>A0A397UX48</accession>
<dbReference type="STRING" id="44941.A0A397UX48"/>
<reference evidence="4 5" key="1">
    <citation type="submission" date="2018-06" db="EMBL/GenBank/DDBJ databases">
        <title>Comparative genomics reveals the genomic features of Rhizophagus irregularis, R. cerebriforme, R. diaphanum and Gigaspora rosea, and their symbiotic lifestyle signature.</title>
        <authorList>
            <person name="Morin E."/>
            <person name="San Clemente H."/>
            <person name="Chen E.C.H."/>
            <person name="De La Providencia I."/>
            <person name="Hainaut M."/>
            <person name="Kuo A."/>
            <person name="Kohler A."/>
            <person name="Murat C."/>
            <person name="Tang N."/>
            <person name="Roy S."/>
            <person name="Loubradou J."/>
            <person name="Henrissat B."/>
            <person name="Grigoriev I.V."/>
            <person name="Corradi N."/>
            <person name="Roux C."/>
            <person name="Martin F.M."/>
        </authorList>
    </citation>
    <scope>NUCLEOTIDE SEQUENCE [LARGE SCALE GENOMIC DNA]</scope>
    <source>
        <strain evidence="4 5">DAOM 194757</strain>
    </source>
</reference>
<dbReference type="PANTHER" id="PTHR46093">
    <property type="entry name" value="ACYL-COA-BINDING DOMAIN-CONTAINING PROTEIN 5"/>
    <property type="match status" value="1"/>
</dbReference>
<comment type="caution">
    <text evidence="4">The sequence shown here is derived from an EMBL/GenBank/DDBJ whole genome shotgun (WGS) entry which is preliminary data.</text>
</comment>
<dbReference type="SUPFAM" id="SSF117281">
    <property type="entry name" value="Kelch motif"/>
    <property type="match status" value="1"/>
</dbReference>
<keyword evidence="5" id="KW-1185">Reference proteome</keyword>
<name>A0A397UX48_9GLOM</name>
<dbReference type="EMBL" id="QKWP01000802">
    <property type="protein sequence ID" value="RIB14725.1"/>
    <property type="molecule type" value="Genomic_DNA"/>
</dbReference>
<evidence type="ECO:0000313" key="4">
    <source>
        <dbReference type="EMBL" id="RIB14725.1"/>
    </source>
</evidence>
<dbReference type="Pfam" id="PF24681">
    <property type="entry name" value="Kelch_KLHDC2_KLHL20_DRC7"/>
    <property type="match status" value="1"/>
</dbReference>
<proteinExistence type="predicted"/>
<evidence type="ECO:0008006" key="6">
    <source>
        <dbReference type="Google" id="ProtNLM"/>
    </source>
</evidence>
<evidence type="ECO:0000256" key="2">
    <source>
        <dbReference type="ARBA" id="ARBA00022737"/>
    </source>
</evidence>
<keyword evidence="3" id="KW-1133">Transmembrane helix</keyword>
<organism evidence="4 5">
    <name type="scientific">Gigaspora rosea</name>
    <dbReference type="NCBI Taxonomy" id="44941"/>
    <lineage>
        <taxon>Eukaryota</taxon>
        <taxon>Fungi</taxon>
        <taxon>Fungi incertae sedis</taxon>
        <taxon>Mucoromycota</taxon>
        <taxon>Glomeromycotina</taxon>
        <taxon>Glomeromycetes</taxon>
        <taxon>Diversisporales</taxon>
        <taxon>Gigasporaceae</taxon>
        <taxon>Gigaspora</taxon>
    </lineage>
</organism>